<sequence>MSSFKEFKIKWGMVIDLDKCTGCGACMVACQAENNIAPQPDASNKLKSLNWLVVYELNNGKPFPEHDVAYLPRPCMQCGKPSCVSVCPVVATDKNEEGGIVSQVYPRCIGCRYCMASCPYHARYFNWFDPTWPEGMDKTLTPDVSVRPRGVVEKCTFCHHRFMQAKDKARVEGRDPSALRDGDYVTSCTEACPNGAIIFGDFNNPEHRVHELHKSKYAFRLLERLGTDPQVYYLSRREWVRRLGDNYLEHEKVKG</sequence>
<dbReference type="SUPFAM" id="SSF54862">
    <property type="entry name" value="4Fe-4S ferredoxins"/>
    <property type="match status" value="1"/>
</dbReference>
<dbReference type="GO" id="GO:0046872">
    <property type="term" value="F:metal ion binding"/>
    <property type="evidence" value="ECO:0007669"/>
    <property type="project" value="UniProtKB-KW"/>
</dbReference>
<dbReference type="PROSITE" id="PS51379">
    <property type="entry name" value="4FE4S_FER_2"/>
    <property type="match status" value="3"/>
</dbReference>
<keyword evidence="3" id="KW-0408">Iron</keyword>
<dbReference type="GO" id="GO:0051539">
    <property type="term" value="F:4 iron, 4 sulfur cluster binding"/>
    <property type="evidence" value="ECO:0007669"/>
    <property type="project" value="UniProtKB-KW"/>
</dbReference>
<protein>
    <submittedName>
        <fullName evidence="6">4Fe-4S ferredoxin, iron-sulfur binding domain protein</fullName>
    </submittedName>
</protein>
<accession>A0A0H3AAB5</accession>
<name>A0A0H3AAB5_NITV4</name>
<evidence type="ECO:0000256" key="3">
    <source>
        <dbReference type="ARBA" id="ARBA00023004"/>
    </source>
</evidence>
<evidence type="ECO:0000313" key="6">
    <source>
        <dbReference type="EMBL" id="ABM29286.1"/>
    </source>
</evidence>
<dbReference type="NCBIfam" id="NF041782">
    <property type="entry name" value="mnquin_red_QrcC"/>
    <property type="match status" value="1"/>
</dbReference>
<dbReference type="Proteomes" id="UP000009173">
    <property type="component" value="Chromosome"/>
</dbReference>
<dbReference type="Gene3D" id="3.30.70.20">
    <property type="match status" value="2"/>
</dbReference>
<keyword evidence="4" id="KW-0411">Iron-sulfur</keyword>
<dbReference type="Pfam" id="PF13247">
    <property type="entry name" value="Fer4_11"/>
    <property type="match status" value="1"/>
</dbReference>
<dbReference type="EMBL" id="CP000527">
    <property type="protein sequence ID" value="ABM29286.1"/>
    <property type="molecule type" value="Genomic_DNA"/>
</dbReference>
<dbReference type="PANTHER" id="PTHR43177">
    <property type="entry name" value="PROTEIN NRFC"/>
    <property type="match status" value="1"/>
</dbReference>
<gene>
    <name evidence="6" type="ordered locus">Dvul_2270</name>
</gene>
<keyword evidence="1" id="KW-0004">4Fe-4S</keyword>
<feature type="domain" description="4Fe-4S ferredoxin-type" evidence="5">
    <location>
        <begin position="11"/>
        <end position="41"/>
    </location>
</feature>
<dbReference type="Pfam" id="PF12797">
    <property type="entry name" value="Fer4_2"/>
    <property type="match status" value="1"/>
</dbReference>
<dbReference type="HOGENOM" id="CLU_043374_1_0_7"/>
<evidence type="ECO:0000256" key="1">
    <source>
        <dbReference type="ARBA" id="ARBA00022485"/>
    </source>
</evidence>
<evidence type="ECO:0000259" key="5">
    <source>
        <dbReference type="PROSITE" id="PS51379"/>
    </source>
</evidence>
<dbReference type="InterPro" id="IPR050954">
    <property type="entry name" value="ET_IronSulfur_Cluster-Binding"/>
</dbReference>
<keyword evidence="2" id="KW-0479">Metal-binding</keyword>
<dbReference type="InterPro" id="IPR017900">
    <property type="entry name" value="4Fe4S_Fe_S_CS"/>
</dbReference>
<evidence type="ECO:0000313" key="7">
    <source>
        <dbReference type="Proteomes" id="UP000009173"/>
    </source>
</evidence>
<organism evidence="6 7">
    <name type="scientific">Nitratidesulfovibrio vulgaris (strain DP4)</name>
    <name type="common">Desulfovibrio vulgaris</name>
    <dbReference type="NCBI Taxonomy" id="391774"/>
    <lineage>
        <taxon>Bacteria</taxon>
        <taxon>Pseudomonadati</taxon>
        <taxon>Thermodesulfobacteriota</taxon>
        <taxon>Desulfovibrionia</taxon>
        <taxon>Desulfovibrionales</taxon>
        <taxon>Desulfovibrionaceae</taxon>
        <taxon>Nitratidesulfovibrio</taxon>
    </lineage>
</organism>
<proteinExistence type="predicted"/>
<evidence type="ECO:0000256" key="4">
    <source>
        <dbReference type="ARBA" id="ARBA00023014"/>
    </source>
</evidence>
<dbReference type="RefSeq" id="WP_010937996.1">
    <property type="nucleotide sequence ID" value="NC_008751.1"/>
</dbReference>
<dbReference type="InterPro" id="IPR017896">
    <property type="entry name" value="4Fe4S_Fe-S-bd"/>
</dbReference>
<dbReference type="AlphaFoldDB" id="A0A0H3AAB5"/>
<evidence type="ECO:0000256" key="2">
    <source>
        <dbReference type="ARBA" id="ARBA00022723"/>
    </source>
</evidence>
<dbReference type="SMR" id="A0A0H3AAB5"/>
<reference evidence="7" key="1">
    <citation type="journal article" date="2009" name="Environ. Microbiol.">
        <title>Contribution of mobile genetic elements to Desulfovibrio vulgaris genome plasticity.</title>
        <authorList>
            <person name="Walker C.B."/>
            <person name="Stolyar S."/>
            <person name="Chivian D."/>
            <person name="Pinel N."/>
            <person name="Gabster J.A."/>
            <person name="Dehal P.S."/>
            <person name="He Z."/>
            <person name="Yang Z.K."/>
            <person name="Yen H.C."/>
            <person name="Zhou J."/>
            <person name="Wall J.D."/>
            <person name="Hazen T.C."/>
            <person name="Arkin A.P."/>
            <person name="Stahl D.A."/>
        </authorList>
    </citation>
    <scope>NUCLEOTIDE SEQUENCE [LARGE SCALE GENOMIC DNA]</scope>
    <source>
        <strain evidence="7">DP4</strain>
    </source>
</reference>
<feature type="domain" description="4Fe-4S ferredoxin-type" evidence="5">
    <location>
        <begin position="99"/>
        <end position="128"/>
    </location>
</feature>
<dbReference type="PROSITE" id="PS00198">
    <property type="entry name" value="4FE4S_FER_1"/>
    <property type="match status" value="1"/>
</dbReference>
<dbReference type="PANTHER" id="PTHR43177:SF3">
    <property type="entry name" value="PROTEIN NRFC HOMOLOG"/>
    <property type="match status" value="1"/>
</dbReference>
<dbReference type="KEGG" id="dvl:Dvul_2270"/>
<feature type="domain" description="4Fe-4S ferredoxin-type" evidence="5">
    <location>
        <begin position="66"/>
        <end position="97"/>
    </location>
</feature>
<dbReference type="CDD" id="cd10551">
    <property type="entry name" value="PsrB"/>
    <property type="match status" value="1"/>
</dbReference>
<dbReference type="InterPro" id="IPR053552">
    <property type="entry name" value="Menaquinone_reductase_QrcC"/>
</dbReference>